<dbReference type="GeneID" id="64871207"/>
<proteinExistence type="predicted"/>
<dbReference type="Pfam" id="PF17471">
    <property type="entry name" value="GP63"/>
    <property type="match status" value="1"/>
</dbReference>
<dbReference type="KEGG" id="vg:64871207"/>
<name>A0A481W206_9CAUD</name>
<dbReference type="Proteomes" id="UP000293430">
    <property type="component" value="Segment"/>
</dbReference>
<gene>
    <name evidence="1" type="primary">62</name>
    <name evidence="1" type="ORF">SEA_PHARAOH_62</name>
</gene>
<evidence type="ECO:0000313" key="2">
    <source>
        <dbReference type="Proteomes" id="UP000293430"/>
    </source>
</evidence>
<protein>
    <submittedName>
        <fullName evidence="1">Uncharacterized protein</fullName>
    </submittedName>
</protein>
<sequence>MATPNVMPKKTNPLHQQTLALLLATKPVTTTIKSFVVGEDGRAVKDAAGRELIVETKQTRQGLRWPLAQNVSEANIERMGRRWL</sequence>
<dbReference type="EMBL" id="MK524530">
    <property type="protein sequence ID" value="QBJ00250.1"/>
    <property type="molecule type" value="Genomic_DNA"/>
</dbReference>
<dbReference type="RefSeq" id="YP_010061588.1">
    <property type="nucleotide sequence ID" value="NC_054784.1"/>
</dbReference>
<organism evidence="1 2">
    <name type="scientific">Mycobacterium phage Pharaoh</name>
    <dbReference type="NCBI Taxonomy" id="2530140"/>
    <lineage>
        <taxon>Viruses</taxon>
        <taxon>Duplodnaviria</taxon>
        <taxon>Heunggongvirae</taxon>
        <taxon>Uroviricota</taxon>
        <taxon>Caudoviricetes</taxon>
        <taxon>Pharaohvirus</taxon>
        <taxon>Pharaohvirus pharaoh</taxon>
    </lineage>
</organism>
<reference evidence="1 2" key="1">
    <citation type="submission" date="2019-02" db="EMBL/GenBank/DDBJ databases">
        <authorList>
            <person name="Liuzzo S."/>
            <person name="Smith M.A."/>
            <person name="Garlena R.A."/>
            <person name="Russell D.A."/>
            <person name="Pope W.H."/>
            <person name="Jacobs-Sera D."/>
            <person name="Hatfull G.F."/>
        </authorList>
    </citation>
    <scope>NUCLEOTIDE SEQUENCE [LARGE SCALE GENOMIC DNA]</scope>
</reference>
<dbReference type="InterPro" id="IPR035341">
    <property type="entry name" value="Gp63"/>
</dbReference>
<keyword evidence="2" id="KW-1185">Reference proteome</keyword>
<accession>A0A481W206</accession>
<evidence type="ECO:0000313" key="1">
    <source>
        <dbReference type="EMBL" id="QBJ00250.1"/>
    </source>
</evidence>